<evidence type="ECO:0000313" key="4">
    <source>
        <dbReference type="EMBL" id="MFC4134429.1"/>
    </source>
</evidence>
<dbReference type="Proteomes" id="UP001595816">
    <property type="component" value="Unassembled WGS sequence"/>
</dbReference>
<feature type="domain" description="HTH tetR-type" evidence="3">
    <location>
        <begin position="19"/>
        <end position="78"/>
    </location>
</feature>
<keyword evidence="1 2" id="KW-0238">DNA-binding</keyword>
<dbReference type="RefSeq" id="WP_253761415.1">
    <property type="nucleotide sequence ID" value="NZ_JAMZDZ010000001.1"/>
</dbReference>
<name>A0ABV8LX96_9ACTN</name>
<dbReference type="PROSITE" id="PS50977">
    <property type="entry name" value="HTH_TETR_2"/>
    <property type="match status" value="1"/>
</dbReference>
<evidence type="ECO:0000313" key="5">
    <source>
        <dbReference type="Proteomes" id="UP001595816"/>
    </source>
</evidence>
<sequence>MTGVGTTTGRVDGRTLRAERTRAAIVDAHLALIGTGDLRPTGERIAERAGISLRALWTNFKDMEALFAASGEKLAERQAAAHRPIESGLPLPQRIEAYCEQRARMLEMLAPCARAAALREPFSAQLKENRVKAIALVRAEIEEVFATELALAGPGDGQLLQALVVASTWASWSMLRDELGLDLDAARGVLARTVSALLAAAITNSLR</sequence>
<evidence type="ECO:0000256" key="2">
    <source>
        <dbReference type="PROSITE-ProRule" id="PRU00335"/>
    </source>
</evidence>
<feature type="DNA-binding region" description="H-T-H motif" evidence="2">
    <location>
        <begin position="41"/>
        <end position="60"/>
    </location>
</feature>
<organism evidence="4 5">
    <name type="scientific">Hamadaea flava</name>
    <dbReference type="NCBI Taxonomy" id="1742688"/>
    <lineage>
        <taxon>Bacteria</taxon>
        <taxon>Bacillati</taxon>
        <taxon>Actinomycetota</taxon>
        <taxon>Actinomycetes</taxon>
        <taxon>Micromonosporales</taxon>
        <taxon>Micromonosporaceae</taxon>
        <taxon>Hamadaea</taxon>
    </lineage>
</organism>
<evidence type="ECO:0000256" key="1">
    <source>
        <dbReference type="ARBA" id="ARBA00023125"/>
    </source>
</evidence>
<dbReference type="Gene3D" id="1.10.357.10">
    <property type="entry name" value="Tetracycline Repressor, domain 2"/>
    <property type="match status" value="1"/>
</dbReference>
<dbReference type="InterPro" id="IPR001647">
    <property type="entry name" value="HTH_TetR"/>
</dbReference>
<dbReference type="EMBL" id="JBHSAY010000015">
    <property type="protein sequence ID" value="MFC4134429.1"/>
    <property type="molecule type" value="Genomic_DNA"/>
</dbReference>
<gene>
    <name evidence="4" type="ORF">ACFOZ4_27775</name>
</gene>
<dbReference type="SUPFAM" id="SSF46689">
    <property type="entry name" value="Homeodomain-like"/>
    <property type="match status" value="1"/>
</dbReference>
<accession>A0ABV8LX96</accession>
<protein>
    <submittedName>
        <fullName evidence="4">TetR/AcrR family transcriptional regulator</fullName>
    </submittedName>
</protein>
<comment type="caution">
    <text evidence="4">The sequence shown here is derived from an EMBL/GenBank/DDBJ whole genome shotgun (WGS) entry which is preliminary data.</text>
</comment>
<reference evidence="5" key="1">
    <citation type="journal article" date="2019" name="Int. J. Syst. Evol. Microbiol.">
        <title>The Global Catalogue of Microorganisms (GCM) 10K type strain sequencing project: providing services to taxonomists for standard genome sequencing and annotation.</title>
        <authorList>
            <consortium name="The Broad Institute Genomics Platform"/>
            <consortium name="The Broad Institute Genome Sequencing Center for Infectious Disease"/>
            <person name="Wu L."/>
            <person name="Ma J."/>
        </authorList>
    </citation>
    <scope>NUCLEOTIDE SEQUENCE [LARGE SCALE GENOMIC DNA]</scope>
    <source>
        <strain evidence="5">CGMCC 4.7289</strain>
    </source>
</reference>
<evidence type="ECO:0000259" key="3">
    <source>
        <dbReference type="PROSITE" id="PS50977"/>
    </source>
</evidence>
<keyword evidence="5" id="KW-1185">Reference proteome</keyword>
<proteinExistence type="predicted"/>
<dbReference type="InterPro" id="IPR009057">
    <property type="entry name" value="Homeodomain-like_sf"/>
</dbReference>